<evidence type="ECO:0000313" key="4">
    <source>
        <dbReference type="Proteomes" id="UP001467690"/>
    </source>
</evidence>
<accession>A0ABV1RJ74</accession>
<dbReference type="EMBL" id="JBELOE010000231">
    <property type="protein sequence ID" value="MER2492791.1"/>
    <property type="molecule type" value="Genomic_DNA"/>
</dbReference>
<evidence type="ECO:0000259" key="2">
    <source>
        <dbReference type="Pfam" id="PF01832"/>
    </source>
</evidence>
<evidence type="ECO:0000256" key="1">
    <source>
        <dbReference type="SAM" id="Phobius"/>
    </source>
</evidence>
<feature type="transmembrane region" description="Helical" evidence="1">
    <location>
        <begin position="7"/>
        <end position="27"/>
    </location>
</feature>
<sequence length="248" mass="28352">MLADKRVQIVVSSLVVIVIAVAAYFVFRAVEDKTPPAPDFSAYPAGKERKTQFFNYFRPIIAERNEELLALRGRLVVLHKEKDNLSSSDIEFIRETAEHYDLDDFDVADENAWQTLLRRVDIVPEALALAQAANESAWGTSRFAKLGNNFFGQWCYKKGCGIVPAHRGKGQKHEVADFDNPKESVLSYINNLNYHPAYLELRRIRETLRENNKEITGVALAGGLGRYSERGHEYIKELRSMIRYNKLE</sequence>
<name>A0ABV1RJ74_9ALTE</name>
<dbReference type="PANTHER" id="PTHR40572">
    <property type="entry name" value="PROTEIN BAX"/>
    <property type="match status" value="1"/>
</dbReference>
<dbReference type="RefSeq" id="WP_246072189.1">
    <property type="nucleotide sequence ID" value="NZ_CP041660.1"/>
</dbReference>
<proteinExistence type="predicted"/>
<keyword evidence="1" id="KW-0472">Membrane</keyword>
<dbReference type="PANTHER" id="PTHR40572:SF1">
    <property type="entry name" value="PROTEIN BAX"/>
    <property type="match status" value="1"/>
</dbReference>
<reference evidence="3 4" key="1">
    <citation type="submission" date="2024-06" db="EMBL/GenBank/DDBJ databases">
        <authorList>
            <person name="Chen R.Y."/>
        </authorList>
    </citation>
    <scope>NUCLEOTIDE SEQUENCE [LARGE SCALE GENOMIC DNA]</scope>
    <source>
        <strain evidence="3 4">D2</strain>
    </source>
</reference>
<dbReference type="Gene3D" id="1.10.530.10">
    <property type="match status" value="1"/>
</dbReference>
<dbReference type="InterPro" id="IPR002901">
    <property type="entry name" value="MGlyc_endo_b_GlcNAc-like_dom"/>
</dbReference>
<dbReference type="Pfam" id="PF01832">
    <property type="entry name" value="Glucosaminidase"/>
    <property type="match status" value="1"/>
</dbReference>
<organism evidence="3 4">
    <name type="scientific">Catenovulum sediminis</name>
    <dbReference type="NCBI Taxonomy" id="1740262"/>
    <lineage>
        <taxon>Bacteria</taxon>
        <taxon>Pseudomonadati</taxon>
        <taxon>Pseudomonadota</taxon>
        <taxon>Gammaproteobacteria</taxon>
        <taxon>Alteromonadales</taxon>
        <taxon>Alteromonadaceae</taxon>
        <taxon>Catenovulum</taxon>
    </lineage>
</organism>
<keyword evidence="1" id="KW-0812">Transmembrane</keyword>
<evidence type="ECO:0000313" key="3">
    <source>
        <dbReference type="EMBL" id="MER2492791.1"/>
    </source>
</evidence>
<comment type="caution">
    <text evidence="3">The sequence shown here is derived from an EMBL/GenBank/DDBJ whole genome shotgun (WGS) entry which is preliminary data.</text>
</comment>
<gene>
    <name evidence="3" type="ORF">ABS311_12970</name>
</gene>
<keyword evidence="1" id="KW-1133">Transmembrane helix</keyword>
<dbReference type="Proteomes" id="UP001467690">
    <property type="component" value="Unassembled WGS sequence"/>
</dbReference>
<keyword evidence="4" id="KW-1185">Reference proteome</keyword>
<protein>
    <submittedName>
        <fullName evidence="3">Glucosaminidase domain-containing protein</fullName>
    </submittedName>
</protein>
<feature type="domain" description="Mannosyl-glycoprotein endo-beta-N-acetylglucosamidase-like" evidence="2">
    <location>
        <begin position="112"/>
        <end position="246"/>
    </location>
</feature>
<dbReference type="InterPro" id="IPR053195">
    <property type="entry name" value="Bax-like"/>
</dbReference>